<dbReference type="EMBL" id="QFPJ01000001">
    <property type="protein sequence ID" value="PZQ24606.1"/>
    <property type="molecule type" value="Genomic_DNA"/>
</dbReference>
<dbReference type="Pfam" id="PF17754">
    <property type="entry name" value="TetR_C_14"/>
    <property type="match status" value="1"/>
</dbReference>
<evidence type="ECO:0000256" key="5">
    <source>
        <dbReference type="SAM" id="MobiDB-lite"/>
    </source>
</evidence>
<evidence type="ECO:0000259" key="6">
    <source>
        <dbReference type="PROSITE" id="PS50977"/>
    </source>
</evidence>
<feature type="region of interest" description="Disordered" evidence="5">
    <location>
        <begin position="1"/>
        <end position="20"/>
    </location>
</feature>
<dbReference type="Pfam" id="PF00440">
    <property type="entry name" value="TetR_N"/>
    <property type="match status" value="1"/>
</dbReference>
<feature type="DNA-binding region" description="H-T-H motif" evidence="4">
    <location>
        <begin position="43"/>
        <end position="62"/>
    </location>
</feature>
<evidence type="ECO:0000256" key="4">
    <source>
        <dbReference type="PROSITE-ProRule" id="PRU00335"/>
    </source>
</evidence>
<evidence type="ECO:0000256" key="1">
    <source>
        <dbReference type="ARBA" id="ARBA00023015"/>
    </source>
</evidence>
<keyword evidence="3" id="KW-0804">Transcription</keyword>
<dbReference type="InterPro" id="IPR050109">
    <property type="entry name" value="HTH-type_TetR-like_transc_reg"/>
</dbReference>
<dbReference type="PRINTS" id="PR00455">
    <property type="entry name" value="HTHTETR"/>
</dbReference>
<dbReference type="Gene3D" id="1.10.357.10">
    <property type="entry name" value="Tetracycline Repressor, domain 2"/>
    <property type="match status" value="1"/>
</dbReference>
<feature type="compositionally biased region" description="Basic and acidic residues" evidence="5">
    <location>
        <begin position="9"/>
        <end position="20"/>
    </location>
</feature>
<dbReference type="InterPro" id="IPR009057">
    <property type="entry name" value="Homeodomain-like_sf"/>
</dbReference>
<reference evidence="7 8" key="1">
    <citation type="submission" date="2017-08" db="EMBL/GenBank/DDBJ databases">
        <title>Infants hospitalized years apart are colonized by the same room-sourced microbial strains.</title>
        <authorList>
            <person name="Brooks B."/>
            <person name="Olm M.R."/>
            <person name="Firek B.A."/>
            <person name="Baker R."/>
            <person name="Thomas B.C."/>
            <person name="Morowitz M.J."/>
            <person name="Banfield J.F."/>
        </authorList>
    </citation>
    <scope>NUCLEOTIDE SEQUENCE [LARGE SCALE GENOMIC DNA]</scope>
    <source>
        <strain evidence="7">S2_005_003_R2_47</strain>
    </source>
</reference>
<dbReference type="SUPFAM" id="SSF46689">
    <property type="entry name" value="Homeodomain-like"/>
    <property type="match status" value="1"/>
</dbReference>
<dbReference type="InterPro" id="IPR001647">
    <property type="entry name" value="HTH_TetR"/>
</dbReference>
<feature type="domain" description="HTH tetR-type" evidence="6">
    <location>
        <begin position="20"/>
        <end position="80"/>
    </location>
</feature>
<dbReference type="GO" id="GO:0003700">
    <property type="term" value="F:DNA-binding transcription factor activity"/>
    <property type="evidence" value="ECO:0007669"/>
    <property type="project" value="TreeGrafter"/>
</dbReference>
<name>A0A2W5L5X9_SPHMC</name>
<evidence type="ECO:0000256" key="3">
    <source>
        <dbReference type="ARBA" id="ARBA00023163"/>
    </source>
</evidence>
<comment type="caution">
    <text evidence="7">The sequence shown here is derived from an EMBL/GenBank/DDBJ whole genome shotgun (WGS) entry which is preliminary data.</text>
</comment>
<protein>
    <submittedName>
        <fullName evidence="7">TetR family transcriptional regulator</fullName>
    </submittedName>
</protein>
<dbReference type="InterPro" id="IPR023772">
    <property type="entry name" value="DNA-bd_HTH_TetR-type_CS"/>
</dbReference>
<dbReference type="PANTHER" id="PTHR30055">
    <property type="entry name" value="HTH-TYPE TRANSCRIPTIONAL REGULATOR RUTR"/>
    <property type="match status" value="1"/>
</dbReference>
<dbReference type="Proteomes" id="UP000248597">
    <property type="component" value="Unassembled WGS sequence"/>
</dbReference>
<dbReference type="PROSITE" id="PS50977">
    <property type="entry name" value="HTH_TETR_2"/>
    <property type="match status" value="1"/>
</dbReference>
<keyword evidence="2 4" id="KW-0238">DNA-binding</keyword>
<dbReference type="InterPro" id="IPR041347">
    <property type="entry name" value="MftR_C"/>
</dbReference>
<evidence type="ECO:0000313" key="8">
    <source>
        <dbReference type="Proteomes" id="UP000248597"/>
    </source>
</evidence>
<dbReference type="PROSITE" id="PS01081">
    <property type="entry name" value="HTH_TETR_1"/>
    <property type="match status" value="1"/>
</dbReference>
<keyword evidence="1" id="KW-0805">Transcription regulation</keyword>
<evidence type="ECO:0000256" key="2">
    <source>
        <dbReference type="ARBA" id="ARBA00023125"/>
    </source>
</evidence>
<gene>
    <name evidence="7" type="ORF">DI569_00005</name>
</gene>
<evidence type="ECO:0000313" key="7">
    <source>
        <dbReference type="EMBL" id="PZQ24606.1"/>
    </source>
</evidence>
<dbReference type="GO" id="GO:0000976">
    <property type="term" value="F:transcription cis-regulatory region binding"/>
    <property type="evidence" value="ECO:0007669"/>
    <property type="project" value="TreeGrafter"/>
</dbReference>
<dbReference type="AlphaFoldDB" id="A0A2W5L5X9"/>
<dbReference type="PANTHER" id="PTHR30055:SF238">
    <property type="entry name" value="MYCOFACTOCIN BIOSYNTHESIS TRANSCRIPTIONAL REGULATOR MFTR-RELATED"/>
    <property type="match status" value="1"/>
</dbReference>
<sequence length="200" mass="22311">MASSANGRPRPEGLRERKRRETAARIAEAGLRLFIAHGYDATTLDDIAAEAGISRRTFFYYFKSKDDILLSMQSGFDVMIAAAIGDQPAGKSPIDTARDALMAIAARYPADDMIMIDKLMRSSPAVMARKQATYVEQEQQLFAALHERWPDPERRPGLRSVAMIAIGAMRLALDIFHQEKGVRPIADVFREVFDTIHAEV</sequence>
<proteinExistence type="predicted"/>
<accession>A0A2W5L5X9</accession>
<organism evidence="7 8">
    <name type="scientific">Sphingopyxis macrogoltabida</name>
    <name type="common">Sphingomonas macrogoltabidus</name>
    <dbReference type="NCBI Taxonomy" id="33050"/>
    <lineage>
        <taxon>Bacteria</taxon>
        <taxon>Pseudomonadati</taxon>
        <taxon>Pseudomonadota</taxon>
        <taxon>Alphaproteobacteria</taxon>
        <taxon>Sphingomonadales</taxon>
        <taxon>Sphingomonadaceae</taxon>
        <taxon>Sphingopyxis</taxon>
    </lineage>
</organism>